<dbReference type="InterPro" id="IPR024535">
    <property type="entry name" value="RHGA/B-epi-like_pectate_lyase"/>
</dbReference>
<dbReference type="EMBL" id="JAPDRL010000014">
    <property type="protein sequence ID" value="KAJ9667202.1"/>
    <property type="molecule type" value="Genomic_DNA"/>
</dbReference>
<name>A0ABQ9NXT6_9PEZI</name>
<evidence type="ECO:0000256" key="1">
    <source>
        <dbReference type="SAM" id="MobiDB-lite"/>
    </source>
</evidence>
<evidence type="ECO:0000256" key="2">
    <source>
        <dbReference type="SAM" id="SignalP"/>
    </source>
</evidence>
<evidence type="ECO:0000259" key="3">
    <source>
        <dbReference type="Pfam" id="PF12708"/>
    </source>
</evidence>
<dbReference type="InterPro" id="IPR012334">
    <property type="entry name" value="Pectin_lyas_fold"/>
</dbReference>
<protein>
    <recommendedName>
        <fullName evidence="3">Rhamnogalacturonase A/B/Epimerase-like pectate lyase domain-containing protein</fullName>
    </recommendedName>
</protein>
<evidence type="ECO:0000313" key="5">
    <source>
        <dbReference type="Proteomes" id="UP001172684"/>
    </source>
</evidence>
<comment type="caution">
    <text evidence="4">The sequence shown here is derived from an EMBL/GenBank/DDBJ whole genome shotgun (WGS) entry which is preliminary data.</text>
</comment>
<feature type="chain" id="PRO_5046145564" description="Rhamnogalacturonase A/B/Epimerase-like pectate lyase domain-containing protein" evidence="2">
    <location>
        <begin position="24"/>
        <end position="799"/>
    </location>
</feature>
<keyword evidence="5" id="KW-1185">Reference proteome</keyword>
<feature type="signal peptide" evidence="2">
    <location>
        <begin position="1"/>
        <end position="23"/>
    </location>
</feature>
<dbReference type="Proteomes" id="UP001172684">
    <property type="component" value="Unassembled WGS sequence"/>
</dbReference>
<keyword evidence="2" id="KW-0732">Signal</keyword>
<feature type="region of interest" description="Disordered" evidence="1">
    <location>
        <begin position="26"/>
        <end position="52"/>
    </location>
</feature>
<dbReference type="Pfam" id="PF12708">
    <property type="entry name" value="Pect-lyase_RHGA_epim"/>
    <property type="match status" value="2"/>
</dbReference>
<dbReference type="Gene3D" id="2.160.20.10">
    <property type="entry name" value="Single-stranded right-handed beta-helix, Pectin lyase-like"/>
    <property type="match status" value="2"/>
</dbReference>
<reference evidence="4" key="1">
    <citation type="submission" date="2022-10" db="EMBL/GenBank/DDBJ databases">
        <title>Culturing micro-colonial fungi from biological soil crusts in the Mojave desert and describing Neophaeococcomyces mojavensis, and introducing the new genera and species Taxawa tesnikishii.</title>
        <authorList>
            <person name="Kurbessoian T."/>
            <person name="Stajich J.E."/>
        </authorList>
    </citation>
    <scope>NUCLEOTIDE SEQUENCE</scope>
    <source>
        <strain evidence="4">TK_1</strain>
    </source>
</reference>
<dbReference type="PANTHER" id="PTHR33928">
    <property type="entry name" value="POLYGALACTURONASE QRT3"/>
    <property type="match status" value="1"/>
</dbReference>
<evidence type="ECO:0000313" key="4">
    <source>
        <dbReference type="EMBL" id="KAJ9667202.1"/>
    </source>
</evidence>
<dbReference type="InterPro" id="IPR011050">
    <property type="entry name" value="Pectin_lyase_fold/virulence"/>
</dbReference>
<dbReference type="InterPro" id="IPR039279">
    <property type="entry name" value="QRT3-like"/>
</dbReference>
<organism evidence="4 5">
    <name type="scientific">Coniosporium apollinis</name>
    <dbReference type="NCBI Taxonomy" id="61459"/>
    <lineage>
        <taxon>Eukaryota</taxon>
        <taxon>Fungi</taxon>
        <taxon>Dikarya</taxon>
        <taxon>Ascomycota</taxon>
        <taxon>Pezizomycotina</taxon>
        <taxon>Dothideomycetes</taxon>
        <taxon>Dothideomycetes incertae sedis</taxon>
        <taxon>Coniosporium</taxon>
    </lineage>
</organism>
<gene>
    <name evidence="4" type="ORF">H2201_002723</name>
</gene>
<dbReference type="SUPFAM" id="SSF51126">
    <property type="entry name" value="Pectin lyase-like"/>
    <property type="match status" value="2"/>
</dbReference>
<feature type="compositionally biased region" description="Polar residues" evidence="1">
    <location>
        <begin position="39"/>
        <end position="52"/>
    </location>
</feature>
<accession>A0ABQ9NXT6</accession>
<dbReference type="PANTHER" id="PTHR33928:SF2">
    <property type="entry name" value="PECTATE LYASE SUPERFAMILY PROTEIN DOMAIN-CONTAINING PROTEIN-RELATED"/>
    <property type="match status" value="1"/>
</dbReference>
<sequence>MVAFGTCALLALQLLLASPFSTAAPLAQSNNKNKPPPSYNTTQPPTDLNSTEPSYGTFAASNYWVANIRRQGKAAFHGDVNYKVYRNVKDYGAIGDGNADDTAAINRAISDGNRCGLGCDSSTDDPAFVYFPPGTYKVSRPIIQYYYTGLIGDALQLPVLKAAPNFEGMAVVDADPYTNTGANWYTNQNNFFRQIRNFVIDTTAMPQDRGAGIHWQVAQATSLQNIRFEMVRGGGAANKQLGIFMDNGSGGFMTDLTFNGGNYGAFLGSQQFTTRNMVFNGCNTAIFMNWNWAWTLKSISINNCKVGVDMANGGFNQTVGSVLIQDSKISNTPIGILTSFNAGSLPNTGGTLIVDNVEFQNCPDAIRHPDGTRVLAGNTVVQAWGQGRRYVGSGGERIQRAITPPVKPAALMGAGGKIFERSKPQYENVPAANFVSIKDKGARGDGRTDDTDAIQKAMNGLGPDQILYFDHGAYVVTRTIVLPPRIKITGEFWPLIMASGPFFGDQNALKPVWQVGKAGEQGAVEISDLIFETKGPAPGAILMQWNLAGGAGANGLWDVHFRVAGTAGTQLQADKCTKNPGAPHGANPACMGAGMLFHIARTGSVYIENCWFWVADHELDQAPYNQIDIYNGRGVLIESQGPVWMYGTASEHNVLYNYQLNNAKNVYMALIQTETPYYQGNPDATTPYNPQAAIRDPDFRAVNGAGVKKAWGLRVIDSSDFLLYGGGLYSFFENYNQDCLRTESCQANMVSIEGSANNVHLFGLSTKASVNMVTRNGVGQVFDRDNRSNFCGTILRWLQ</sequence>
<proteinExistence type="predicted"/>
<feature type="domain" description="Rhamnogalacturonase A/B/Epimerase-like pectate lyase" evidence="3">
    <location>
        <begin position="434"/>
        <end position="509"/>
    </location>
</feature>
<feature type="domain" description="Rhamnogalacturonase A/B/Epimerase-like pectate lyase" evidence="3">
    <location>
        <begin position="85"/>
        <end position="309"/>
    </location>
</feature>
<dbReference type="CDD" id="cd23668">
    <property type="entry name" value="GH55_beta13glucanase-like"/>
    <property type="match status" value="1"/>
</dbReference>